<feature type="active site" description="Proton donor/acceptor" evidence="6">
    <location>
        <position position="125"/>
    </location>
</feature>
<feature type="transmembrane region" description="Helical" evidence="8">
    <location>
        <begin position="593"/>
        <end position="612"/>
    </location>
</feature>
<dbReference type="InterPro" id="IPR006624">
    <property type="entry name" value="Beta-propeller_rpt_TECPR"/>
</dbReference>
<name>D1CBF0_THET1</name>
<feature type="compositionally biased region" description="Polar residues" evidence="7">
    <location>
        <begin position="498"/>
        <end position="530"/>
    </location>
</feature>
<keyword evidence="8" id="KW-0812">Transmembrane</keyword>
<keyword evidence="8" id="KW-0472">Membrane</keyword>
<dbReference type="eggNOG" id="COG4447">
    <property type="taxonomic scope" value="Bacteria"/>
</dbReference>
<evidence type="ECO:0000256" key="4">
    <source>
        <dbReference type="ARBA" id="ARBA00022984"/>
    </source>
</evidence>
<dbReference type="PANTHER" id="PTHR30582">
    <property type="entry name" value="L,D-TRANSPEPTIDASE"/>
    <property type="match status" value="1"/>
</dbReference>
<evidence type="ECO:0000313" key="10">
    <source>
        <dbReference type="EMBL" id="ACZ42115.1"/>
    </source>
</evidence>
<dbReference type="SUPFAM" id="SSF63829">
    <property type="entry name" value="Calcium-dependent phosphotriesterase"/>
    <property type="match status" value="1"/>
</dbReference>
<dbReference type="PROSITE" id="PS52029">
    <property type="entry name" value="LD_TPASE"/>
    <property type="match status" value="1"/>
</dbReference>
<dbReference type="GO" id="GO:0008360">
    <property type="term" value="P:regulation of cell shape"/>
    <property type="evidence" value="ECO:0007669"/>
    <property type="project" value="UniProtKB-UniRule"/>
</dbReference>
<keyword evidence="3 6" id="KW-0133">Cell shape</keyword>
<evidence type="ECO:0000256" key="8">
    <source>
        <dbReference type="SAM" id="Phobius"/>
    </source>
</evidence>
<evidence type="ECO:0000256" key="2">
    <source>
        <dbReference type="ARBA" id="ARBA00022679"/>
    </source>
</evidence>
<dbReference type="Gene3D" id="2.40.440.10">
    <property type="entry name" value="L,D-transpeptidase catalytic domain-like"/>
    <property type="match status" value="1"/>
</dbReference>
<evidence type="ECO:0000259" key="9">
    <source>
        <dbReference type="PROSITE" id="PS52029"/>
    </source>
</evidence>
<dbReference type="eggNOG" id="COG1376">
    <property type="taxonomic scope" value="Bacteria"/>
</dbReference>
<organism evidence="10 11">
    <name type="scientific">Thermobaculum terrenum (strain ATCC BAA-798 / CCMEE 7001 / YNP1)</name>
    <dbReference type="NCBI Taxonomy" id="525904"/>
    <lineage>
        <taxon>Bacteria</taxon>
        <taxon>Bacillati</taxon>
        <taxon>Chloroflexota</taxon>
        <taxon>Chloroflexia</taxon>
        <taxon>Candidatus Thermobaculales</taxon>
        <taxon>Candidatus Thermobaculaceae</taxon>
        <taxon>Thermobaculum</taxon>
    </lineage>
</organism>
<feature type="compositionally biased region" description="Low complexity" evidence="7">
    <location>
        <begin position="573"/>
        <end position="590"/>
    </location>
</feature>
<dbReference type="PANTHER" id="PTHR30582:SF2">
    <property type="entry name" value="L,D-TRANSPEPTIDASE YCIB-RELATED"/>
    <property type="match status" value="1"/>
</dbReference>
<keyword evidence="5 6" id="KW-0961">Cell wall biogenesis/degradation</keyword>
<dbReference type="GO" id="GO:0071972">
    <property type="term" value="F:peptidoglycan L,D-transpeptidase activity"/>
    <property type="evidence" value="ECO:0007669"/>
    <property type="project" value="TreeGrafter"/>
</dbReference>
<proteinExistence type="predicted"/>
<sequence>MFIRTIRVILAFLISAGLILSYINTSQASGDEYYLVIVKNRQRLYLARGNPESPLWSDVIKEIPVATGALWTQKGLETPSGYFKVIEKSNRPNQGGYDFSDTGDVVLTPYFMRLAIPNRGGIGIHTYKGYTLKIWRFGVPGGESTHGCIAGPPNDIQDLYKNYVIPGKTRVWIVDDASEAFKDVKPPEPAKVTVVNGKTWETVESPTNEQFYAIDMLSDDLGWAVSGDAYYNPRTNKYGWRSHIWKWDGSKWTLEQTIPYWIHSIYMYNPNEGWAVGQNYMGGFHYDGTKWTKVDRPIPRVPYMSDVDIISPDNAWMVGGGGEIFHWNGRGWKVDVEPDVMKTLRAVSILPNGNGWAVGGGWDTVTKETIPMVARVVNGDWKAVDVPVKELFYGVDTLSDDDAWAVGSGGTIIHWNGLQWKQVSSPTKDRLSDVVMLSSNNGWAVGDEKGVALHWDGKSWYKVKLPLNEKFYELDALPSGTVWAVGSHGSIIRLTNVSESSSSKNIAGNPSSSNKGPSKDNNVADNNSAESPKPSPEPTQIIPDDGKSSGNSSAAGTEAQDGNSSKVIPTPQSSDSGSDPASSTVSSGSGLPVMPAVATGGLLIALVVGLILRRLL</sequence>
<dbReference type="AlphaFoldDB" id="D1CBF0"/>
<dbReference type="KEGG" id="ttr:Tter_1207"/>
<dbReference type="SUPFAM" id="SSF141523">
    <property type="entry name" value="L,D-transpeptidase catalytic domain-like"/>
    <property type="match status" value="1"/>
</dbReference>
<evidence type="ECO:0000256" key="5">
    <source>
        <dbReference type="ARBA" id="ARBA00023316"/>
    </source>
</evidence>
<gene>
    <name evidence="10" type="ordered locus">Tter_1207</name>
</gene>
<dbReference type="InterPro" id="IPR038063">
    <property type="entry name" value="Transpep_catalytic_dom"/>
</dbReference>
<dbReference type="GO" id="GO:0018104">
    <property type="term" value="P:peptidoglycan-protein cross-linking"/>
    <property type="evidence" value="ECO:0007669"/>
    <property type="project" value="TreeGrafter"/>
</dbReference>
<dbReference type="GO" id="GO:0016740">
    <property type="term" value="F:transferase activity"/>
    <property type="evidence" value="ECO:0007669"/>
    <property type="project" value="UniProtKB-KW"/>
</dbReference>
<dbReference type="HOGENOM" id="CLU_443382_0_0_0"/>
<dbReference type="GO" id="GO:0005576">
    <property type="term" value="C:extracellular region"/>
    <property type="evidence" value="ECO:0007669"/>
    <property type="project" value="TreeGrafter"/>
</dbReference>
<dbReference type="Proteomes" id="UP000000323">
    <property type="component" value="Chromosome 1"/>
</dbReference>
<reference evidence="11" key="1">
    <citation type="journal article" date="2010" name="Stand. Genomic Sci.">
        <title>Complete genome sequence of 'Thermobaculum terrenum' type strain (YNP1).</title>
        <authorList>
            <person name="Kiss H."/>
            <person name="Cleland D."/>
            <person name="Lapidus A."/>
            <person name="Lucas S."/>
            <person name="Glavina Del Rio T."/>
            <person name="Nolan M."/>
            <person name="Tice H."/>
            <person name="Han C."/>
            <person name="Goodwin L."/>
            <person name="Pitluck S."/>
            <person name="Liolios K."/>
            <person name="Ivanova N."/>
            <person name="Mavromatis K."/>
            <person name="Ovchinnikova G."/>
            <person name="Pati A."/>
            <person name="Chen A."/>
            <person name="Palaniappan K."/>
            <person name="Land M."/>
            <person name="Hauser L."/>
            <person name="Chang Y."/>
            <person name="Jeffries C."/>
            <person name="Lu M."/>
            <person name="Brettin T."/>
            <person name="Detter J."/>
            <person name="Goker M."/>
            <person name="Tindall B."/>
            <person name="Beck B."/>
            <person name="McDermott T."/>
            <person name="Woyke T."/>
            <person name="Bristow J."/>
            <person name="Eisen J."/>
            <person name="Markowitz V."/>
            <person name="Hugenholtz P."/>
            <person name="Kyrpides N."/>
            <person name="Klenk H."/>
            <person name="Cheng J."/>
        </authorList>
    </citation>
    <scope>NUCLEOTIDE SEQUENCE [LARGE SCALE GENOMIC DNA]</scope>
    <source>
        <strain evidence="11">ATCC BAA-798 / YNP1</strain>
    </source>
</reference>
<dbReference type="InterPro" id="IPR005490">
    <property type="entry name" value="LD_TPept_cat_dom"/>
</dbReference>
<feature type="domain" description="L,D-TPase catalytic" evidence="9">
    <location>
        <begin position="33"/>
        <end position="174"/>
    </location>
</feature>
<feature type="region of interest" description="Disordered" evidence="7">
    <location>
        <begin position="498"/>
        <end position="590"/>
    </location>
</feature>
<feature type="active site" description="Nucleophile" evidence="6">
    <location>
        <position position="148"/>
    </location>
</feature>
<dbReference type="SMART" id="SM00706">
    <property type="entry name" value="TECPR"/>
    <property type="match status" value="4"/>
</dbReference>
<feature type="compositionally biased region" description="Polar residues" evidence="7">
    <location>
        <begin position="548"/>
        <end position="572"/>
    </location>
</feature>
<dbReference type="Pfam" id="PF03734">
    <property type="entry name" value="YkuD"/>
    <property type="match status" value="1"/>
</dbReference>
<comment type="pathway">
    <text evidence="1 6">Cell wall biogenesis; peptidoglycan biosynthesis.</text>
</comment>
<dbReference type="CDD" id="cd16913">
    <property type="entry name" value="YkuD_like"/>
    <property type="match status" value="1"/>
</dbReference>
<evidence type="ECO:0000256" key="6">
    <source>
        <dbReference type="PROSITE-ProRule" id="PRU01373"/>
    </source>
</evidence>
<evidence type="ECO:0000256" key="7">
    <source>
        <dbReference type="SAM" id="MobiDB-lite"/>
    </source>
</evidence>
<evidence type="ECO:0000256" key="1">
    <source>
        <dbReference type="ARBA" id="ARBA00004752"/>
    </source>
</evidence>
<dbReference type="GO" id="GO:0071555">
    <property type="term" value="P:cell wall organization"/>
    <property type="evidence" value="ECO:0007669"/>
    <property type="project" value="UniProtKB-UniRule"/>
</dbReference>
<keyword evidence="11" id="KW-1185">Reference proteome</keyword>
<dbReference type="EMBL" id="CP001825">
    <property type="protein sequence ID" value="ACZ42115.1"/>
    <property type="molecule type" value="Genomic_DNA"/>
</dbReference>
<keyword evidence="2" id="KW-0808">Transferase</keyword>
<keyword evidence="8" id="KW-1133">Transmembrane helix</keyword>
<evidence type="ECO:0000313" key="11">
    <source>
        <dbReference type="Proteomes" id="UP000000323"/>
    </source>
</evidence>
<dbReference type="STRING" id="525904.Tter_1207"/>
<protein>
    <submittedName>
        <fullName evidence="10">ErfK/YbiS/YcfS/YnhG family protein</fullName>
    </submittedName>
</protein>
<keyword evidence="4 6" id="KW-0573">Peptidoglycan synthesis</keyword>
<accession>D1CBF0</accession>
<dbReference type="SUPFAM" id="SSF110296">
    <property type="entry name" value="Oligoxyloglucan reducing end-specific cellobiohydrolase"/>
    <property type="match status" value="1"/>
</dbReference>
<evidence type="ECO:0000256" key="3">
    <source>
        <dbReference type="ARBA" id="ARBA00022960"/>
    </source>
</evidence>
<dbReference type="UniPathway" id="UPA00219"/>
<dbReference type="InterPro" id="IPR050979">
    <property type="entry name" value="LD-transpeptidase"/>
</dbReference>